<evidence type="ECO:0000313" key="18">
    <source>
        <dbReference type="Proteomes" id="UP000319342"/>
    </source>
</evidence>
<dbReference type="Gene3D" id="1.20.120.160">
    <property type="entry name" value="HPT domain"/>
    <property type="match status" value="1"/>
</dbReference>
<evidence type="ECO:0000256" key="7">
    <source>
        <dbReference type="ARBA" id="ARBA00022741"/>
    </source>
</evidence>
<evidence type="ECO:0000256" key="12">
    <source>
        <dbReference type="PROSITE-ProRule" id="PRU00110"/>
    </source>
</evidence>
<sequence>MSAIPPQIRDHVTRWLDDAATAASELASVEDGAHDRLRAALQGLALVDGIPGDLARDVMRVARSISAFDWDDEEAPPEFVRELCTAFDGVRTAVDELLEAEGPGAAASTVSNGPRFMQVPDDPLVLDFVSECEEHLESAEESLLALEDDPRSSEELGSIFRCFHTIKGGAGLLGLEPVAGLAHAAEFLLDKARNGDALIQGDAAELCYGVLDTFREILTAVGGGDDVIELPEVYDAQMDALARLVAGGSVLADESEPVEPTRPSPVGDSSAAQAEVSTGAVAAPSPVLAPLAESEPTTTSELRASAPDPDAALAAAFDELEPEEENDDDSTPERVSSNESAQSQKARRTAQSAVKVDTDRLDKLIDLVGELVITNAIVGQEITSEIPTHDPRQRTIAQLSKVTNELQSITMSMRMVPLKGTFQKATRIVRDVARKCGKNVRLVTVGEDTELDRSVVERLSDPLIHMLRNAVDHGVEKPAARAEAGKPATGTIRLFAEHRAGSVVIELSDDGAGFSRERLLAKAVERGIHTSEEADSLPDSQVWNLIFHPGLSTAAELSDVSGRGVGMDVVRKNIEALRGSVAIESTPGKGSRFIIRLPLTLAIIDGMVIESGDRSLIFPMQSIDGFVSAKAESIRTVKGQGEVVVLRGTPVPVYRVSNLLSNSSPSRSGSDPLLALVWANGRKVALRIDGIGGQQQVVIKSLSSGLCRAPFISGAAILGNGSVGLVVDVESLVRSCTGNSQPSVGVS</sequence>
<dbReference type="PRINTS" id="PR00344">
    <property type="entry name" value="BCTRLSENSOR"/>
</dbReference>
<keyword evidence="7" id="KW-0547">Nucleotide-binding</keyword>
<keyword evidence="5 12" id="KW-0597">Phosphoprotein</keyword>
<evidence type="ECO:0000259" key="16">
    <source>
        <dbReference type="PROSITE" id="PS50894"/>
    </source>
</evidence>
<feature type="compositionally biased region" description="Acidic residues" evidence="13">
    <location>
        <begin position="321"/>
        <end position="330"/>
    </location>
</feature>
<evidence type="ECO:0000256" key="6">
    <source>
        <dbReference type="ARBA" id="ARBA00022679"/>
    </source>
</evidence>
<name>A0A518CVU6_9BACT</name>
<organism evidence="17 18">
    <name type="scientific">Rohdeia mirabilis</name>
    <dbReference type="NCBI Taxonomy" id="2528008"/>
    <lineage>
        <taxon>Bacteria</taxon>
        <taxon>Pseudomonadati</taxon>
        <taxon>Planctomycetota</taxon>
        <taxon>Planctomycetia</taxon>
        <taxon>Planctomycetia incertae sedis</taxon>
        <taxon>Rohdeia</taxon>
    </lineage>
</organism>
<evidence type="ECO:0000256" key="9">
    <source>
        <dbReference type="ARBA" id="ARBA00022840"/>
    </source>
</evidence>
<proteinExistence type="predicted"/>
<protein>
    <recommendedName>
        <fullName evidence="3">Chemotaxis protein CheA</fullName>
        <ecNumber evidence="2">2.7.13.3</ecNumber>
    </recommendedName>
</protein>
<dbReference type="InterPro" id="IPR051315">
    <property type="entry name" value="Bact_Chemotaxis_CheA"/>
</dbReference>
<evidence type="ECO:0000256" key="13">
    <source>
        <dbReference type="SAM" id="MobiDB-lite"/>
    </source>
</evidence>
<dbReference type="GO" id="GO:0000155">
    <property type="term" value="F:phosphorelay sensor kinase activity"/>
    <property type="evidence" value="ECO:0007669"/>
    <property type="project" value="InterPro"/>
</dbReference>
<dbReference type="EC" id="2.7.13.3" evidence="2"/>
<dbReference type="AlphaFoldDB" id="A0A518CVU6"/>
<dbReference type="FunFam" id="3.30.565.10:FF:000016">
    <property type="entry name" value="Chemotaxis protein CheA, putative"/>
    <property type="match status" value="1"/>
</dbReference>
<dbReference type="SMART" id="SM00073">
    <property type="entry name" value="HPT"/>
    <property type="match status" value="1"/>
</dbReference>
<dbReference type="InterPro" id="IPR037006">
    <property type="entry name" value="CheA-like_homodim_sf"/>
</dbReference>
<evidence type="ECO:0000259" key="15">
    <source>
        <dbReference type="PROSITE" id="PS50851"/>
    </source>
</evidence>
<dbReference type="OrthoDB" id="9803176at2"/>
<dbReference type="InterPro" id="IPR036641">
    <property type="entry name" value="HPT_dom_sf"/>
</dbReference>
<dbReference type="SMART" id="SM00387">
    <property type="entry name" value="HATPase_c"/>
    <property type="match status" value="1"/>
</dbReference>
<dbReference type="InterPro" id="IPR004358">
    <property type="entry name" value="Sig_transdc_His_kin-like_C"/>
</dbReference>
<keyword evidence="8" id="KW-0418">Kinase</keyword>
<feature type="domain" description="Histidine kinase" evidence="14">
    <location>
        <begin position="398"/>
        <end position="601"/>
    </location>
</feature>
<evidence type="ECO:0000256" key="5">
    <source>
        <dbReference type="ARBA" id="ARBA00022553"/>
    </source>
</evidence>
<dbReference type="SMART" id="SM00260">
    <property type="entry name" value="CheW"/>
    <property type="match status" value="1"/>
</dbReference>
<dbReference type="Pfam" id="PF02518">
    <property type="entry name" value="HATPase_c"/>
    <property type="match status" value="1"/>
</dbReference>
<dbReference type="InterPro" id="IPR036061">
    <property type="entry name" value="CheW-like_dom_sf"/>
</dbReference>
<evidence type="ECO:0000256" key="8">
    <source>
        <dbReference type="ARBA" id="ARBA00022777"/>
    </source>
</evidence>
<dbReference type="InterPro" id="IPR005467">
    <property type="entry name" value="His_kinase_dom"/>
</dbReference>
<dbReference type="SUPFAM" id="SSF50341">
    <property type="entry name" value="CheW-like"/>
    <property type="match status" value="1"/>
</dbReference>
<dbReference type="SMART" id="SM01231">
    <property type="entry name" value="H-kinase_dim"/>
    <property type="match status" value="1"/>
</dbReference>
<dbReference type="SUPFAM" id="SSF47384">
    <property type="entry name" value="Homodimeric domain of signal transducing histidine kinase"/>
    <property type="match status" value="1"/>
</dbReference>
<feature type="domain" description="CheW-like" evidence="15">
    <location>
        <begin position="603"/>
        <end position="738"/>
    </location>
</feature>
<dbReference type="InterPro" id="IPR004105">
    <property type="entry name" value="CheA-like_dim"/>
</dbReference>
<dbReference type="EMBL" id="CP036290">
    <property type="protein sequence ID" value="QDU83330.1"/>
    <property type="molecule type" value="Genomic_DNA"/>
</dbReference>
<dbReference type="PROSITE" id="PS50851">
    <property type="entry name" value="CHEW"/>
    <property type="match status" value="1"/>
</dbReference>
<dbReference type="InterPro" id="IPR036097">
    <property type="entry name" value="HisK_dim/P_sf"/>
</dbReference>
<dbReference type="GO" id="GO:0006935">
    <property type="term" value="P:chemotaxis"/>
    <property type="evidence" value="ECO:0007669"/>
    <property type="project" value="UniProtKB-KW"/>
</dbReference>
<feature type="compositionally biased region" description="Polar residues" evidence="13">
    <location>
        <begin position="333"/>
        <end position="352"/>
    </location>
</feature>
<dbReference type="InterPro" id="IPR003594">
    <property type="entry name" value="HATPase_dom"/>
</dbReference>
<dbReference type="Pfam" id="PF02895">
    <property type="entry name" value="H-kinase_dim"/>
    <property type="match status" value="1"/>
</dbReference>
<dbReference type="CDD" id="cd00088">
    <property type="entry name" value="HPT"/>
    <property type="match status" value="1"/>
</dbReference>
<dbReference type="PROSITE" id="PS50894">
    <property type="entry name" value="HPT"/>
    <property type="match status" value="1"/>
</dbReference>
<keyword evidence="4" id="KW-0145">Chemotaxis</keyword>
<evidence type="ECO:0000256" key="4">
    <source>
        <dbReference type="ARBA" id="ARBA00022500"/>
    </source>
</evidence>
<accession>A0A518CVU6</accession>
<dbReference type="Proteomes" id="UP000319342">
    <property type="component" value="Chromosome"/>
</dbReference>
<evidence type="ECO:0000313" key="17">
    <source>
        <dbReference type="EMBL" id="QDU83330.1"/>
    </source>
</evidence>
<feature type="region of interest" description="Disordered" evidence="13">
    <location>
        <begin position="252"/>
        <end position="287"/>
    </location>
</feature>
<dbReference type="CDD" id="cd16916">
    <property type="entry name" value="HATPase_CheA-like"/>
    <property type="match status" value="1"/>
</dbReference>
<dbReference type="GO" id="GO:0005524">
    <property type="term" value="F:ATP binding"/>
    <property type="evidence" value="ECO:0007669"/>
    <property type="project" value="UniProtKB-KW"/>
</dbReference>
<dbReference type="RefSeq" id="WP_145182823.1">
    <property type="nucleotide sequence ID" value="NZ_CP036290.1"/>
</dbReference>
<dbReference type="Pfam" id="PF01584">
    <property type="entry name" value="CheW"/>
    <property type="match status" value="1"/>
</dbReference>
<feature type="domain" description="HPt" evidence="16">
    <location>
        <begin position="117"/>
        <end position="221"/>
    </location>
</feature>
<keyword evidence="6 17" id="KW-0808">Transferase</keyword>
<evidence type="ECO:0000259" key="14">
    <source>
        <dbReference type="PROSITE" id="PS50109"/>
    </source>
</evidence>
<dbReference type="PANTHER" id="PTHR43395:SF10">
    <property type="entry name" value="CHEMOTAXIS PROTEIN CHEA"/>
    <property type="match status" value="1"/>
</dbReference>
<dbReference type="Gene3D" id="1.10.287.560">
    <property type="entry name" value="Histidine kinase CheA-like, homodimeric domain"/>
    <property type="match status" value="1"/>
</dbReference>
<dbReference type="Gene3D" id="2.30.30.40">
    <property type="entry name" value="SH3 Domains"/>
    <property type="match status" value="1"/>
</dbReference>
<keyword evidence="10" id="KW-0902">Two-component regulatory system</keyword>
<evidence type="ECO:0000256" key="11">
    <source>
        <dbReference type="ARBA" id="ARBA00035100"/>
    </source>
</evidence>
<feature type="region of interest" description="Disordered" evidence="13">
    <location>
        <begin position="321"/>
        <end position="355"/>
    </location>
</feature>
<dbReference type="Gene3D" id="3.30.565.10">
    <property type="entry name" value="Histidine kinase-like ATPase, C-terminal domain"/>
    <property type="match status" value="1"/>
</dbReference>
<keyword evidence="9" id="KW-0067">ATP-binding</keyword>
<dbReference type="GO" id="GO:0005737">
    <property type="term" value="C:cytoplasm"/>
    <property type="evidence" value="ECO:0007669"/>
    <property type="project" value="InterPro"/>
</dbReference>
<evidence type="ECO:0000256" key="3">
    <source>
        <dbReference type="ARBA" id="ARBA00021495"/>
    </source>
</evidence>
<evidence type="ECO:0000256" key="2">
    <source>
        <dbReference type="ARBA" id="ARBA00012438"/>
    </source>
</evidence>
<dbReference type="SUPFAM" id="SSF47226">
    <property type="entry name" value="Histidine-containing phosphotransfer domain, HPT domain"/>
    <property type="match status" value="1"/>
</dbReference>
<dbReference type="Pfam" id="PF01627">
    <property type="entry name" value="Hpt"/>
    <property type="match status" value="1"/>
</dbReference>
<dbReference type="InterPro" id="IPR008207">
    <property type="entry name" value="Sig_transdc_His_kin_Hpt_dom"/>
</dbReference>
<dbReference type="SUPFAM" id="SSF55874">
    <property type="entry name" value="ATPase domain of HSP90 chaperone/DNA topoisomerase II/histidine kinase"/>
    <property type="match status" value="1"/>
</dbReference>
<dbReference type="PROSITE" id="PS50109">
    <property type="entry name" value="HIS_KIN"/>
    <property type="match status" value="1"/>
</dbReference>
<evidence type="ECO:0000256" key="10">
    <source>
        <dbReference type="ARBA" id="ARBA00023012"/>
    </source>
</evidence>
<comment type="catalytic activity">
    <reaction evidence="1">
        <text>ATP + protein L-histidine = ADP + protein N-phospho-L-histidine.</text>
        <dbReference type="EC" id="2.7.13.3"/>
    </reaction>
</comment>
<comment type="function">
    <text evidence="11">Involved in the transmission of sensory signals from the chemoreceptors to the flagellar motors. CheA is autophosphorylated; it can transfer its phosphate group to either CheB or CheY.</text>
</comment>
<keyword evidence="18" id="KW-1185">Reference proteome</keyword>
<dbReference type="InterPro" id="IPR036890">
    <property type="entry name" value="HATPase_C_sf"/>
</dbReference>
<reference evidence="17 18" key="1">
    <citation type="submission" date="2019-02" db="EMBL/GenBank/DDBJ databases">
        <title>Deep-cultivation of Planctomycetes and their phenomic and genomic characterization uncovers novel biology.</title>
        <authorList>
            <person name="Wiegand S."/>
            <person name="Jogler M."/>
            <person name="Boedeker C."/>
            <person name="Pinto D."/>
            <person name="Vollmers J."/>
            <person name="Rivas-Marin E."/>
            <person name="Kohn T."/>
            <person name="Peeters S.H."/>
            <person name="Heuer A."/>
            <person name="Rast P."/>
            <person name="Oberbeckmann S."/>
            <person name="Bunk B."/>
            <person name="Jeske O."/>
            <person name="Meyerdierks A."/>
            <person name="Storesund J.E."/>
            <person name="Kallscheuer N."/>
            <person name="Luecker S."/>
            <person name="Lage O.M."/>
            <person name="Pohl T."/>
            <person name="Merkel B.J."/>
            <person name="Hornburger P."/>
            <person name="Mueller R.-W."/>
            <person name="Bruemmer F."/>
            <person name="Labrenz M."/>
            <person name="Spormann A.M."/>
            <person name="Op den Camp H."/>
            <person name="Overmann J."/>
            <person name="Amann R."/>
            <person name="Jetten M.S.M."/>
            <person name="Mascher T."/>
            <person name="Medema M.H."/>
            <person name="Devos D.P."/>
            <person name="Kaster A.-K."/>
            <person name="Ovreas L."/>
            <person name="Rohde M."/>
            <person name="Galperin M.Y."/>
            <person name="Jogler C."/>
        </authorList>
    </citation>
    <scope>NUCLEOTIDE SEQUENCE [LARGE SCALE GENOMIC DNA]</scope>
    <source>
        <strain evidence="17 18">Pla163</strain>
    </source>
</reference>
<dbReference type="InterPro" id="IPR002545">
    <property type="entry name" value="CheW-lke_dom"/>
</dbReference>
<evidence type="ECO:0000256" key="1">
    <source>
        <dbReference type="ARBA" id="ARBA00000085"/>
    </source>
</evidence>
<feature type="modified residue" description="Phosphohistidine" evidence="12">
    <location>
        <position position="164"/>
    </location>
</feature>
<gene>
    <name evidence="17" type="primary">cheA</name>
    <name evidence="17" type="ORF">Pla163_04290</name>
</gene>
<dbReference type="PANTHER" id="PTHR43395">
    <property type="entry name" value="SENSOR HISTIDINE KINASE CHEA"/>
    <property type="match status" value="1"/>
</dbReference>